<evidence type="ECO:0000259" key="20">
    <source>
        <dbReference type="Pfam" id="PF02770"/>
    </source>
</evidence>
<dbReference type="Pfam" id="PF02771">
    <property type="entry name" value="Acyl-CoA_dh_N"/>
    <property type="match status" value="1"/>
</dbReference>
<keyword evidence="23" id="KW-1185">Reference proteome</keyword>
<dbReference type="GeneTree" id="ENSGT00940000156525"/>
<dbReference type="GO" id="GO:0006631">
    <property type="term" value="P:fatty acid metabolic process"/>
    <property type="evidence" value="ECO:0007669"/>
    <property type="project" value="UniProtKB-KW"/>
</dbReference>
<comment type="catalytic activity">
    <reaction evidence="16">
        <text>(2R)-2-methylbutanoyl-CoA + oxidized [electron-transfer flavoprotein] + H(+) = ethylacryloyl-CoA + reduced [electron-transfer flavoprotein]</text>
        <dbReference type="Rhea" id="RHEA:65296"/>
        <dbReference type="Rhea" id="RHEA-COMP:10685"/>
        <dbReference type="Rhea" id="RHEA-COMP:10686"/>
        <dbReference type="ChEBI" id="CHEBI:15378"/>
        <dbReference type="ChEBI" id="CHEBI:57692"/>
        <dbReference type="ChEBI" id="CHEBI:58307"/>
        <dbReference type="ChEBI" id="CHEBI:156439"/>
        <dbReference type="ChEBI" id="CHEBI:156440"/>
    </reaction>
    <physiologicalReaction direction="left-to-right" evidence="16">
        <dbReference type="Rhea" id="RHEA:65297"/>
    </physiologicalReaction>
</comment>
<evidence type="ECO:0000256" key="16">
    <source>
        <dbReference type="ARBA" id="ARBA00048592"/>
    </source>
</evidence>
<comment type="cofactor">
    <cofactor evidence="1">
        <name>FAD</name>
        <dbReference type="ChEBI" id="CHEBI:57692"/>
    </cofactor>
</comment>
<dbReference type="FunFam" id="1.10.540.10:FF:000012">
    <property type="entry name" value="Acyl-CoA dehydrogenase short/branched chain"/>
    <property type="match status" value="1"/>
</dbReference>
<reference evidence="22" key="2">
    <citation type="submission" date="2025-09" db="UniProtKB">
        <authorList>
            <consortium name="Ensembl"/>
        </authorList>
    </citation>
    <scope>IDENTIFICATION</scope>
</reference>
<dbReference type="Gene3D" id="1.10.540.10">
    <property type="entry name" value="Acyl-CoA dehydrogenase/oxidase, N-terminal domain"/>
    <property type="match status" value="1"/>
</dbReference>
<dbReference type="PANTHER" id="PTHR43884">
    <property type="entry name" value="ACYL-COA DEHYDROGENASE"/>
    <property type="match status" value="1"/>
</dbReference>
<evidence type="ECO:0000256" key="12">
    <source>
        <dbReference type="ARBA" id="ARBA00041537"/>
    </source>
</evidence>
<name>A0A8C4Q6Q6_EPTBU</name>
<dbReference type="GO" id="GO:0005739">
    <property type="term" value="C:mitochondrion"/>
    <property type="evidence" value="ECO:0007669"/>
    <property type="project" value="TreeGrafter"/>
</dbReference>
<comment type="catalytic activity">
    <reaction evidence="18">
        <text>(2S)-2-methylbutanoyl-CoA + oxidized [electron-transfer flavoprotein] + H(+) = (2E)-2-methylbut-2-enoyl-CoA + reduced [electron-transfer flavoprotein]</text>
        <dbReference type="Rhea" id="RHEA:48256"/>
        <dbReference type="Rhea" id="RHEA-COMP:10685"/>
        <dbReference type="Rhea" id="RHEA-COMP:10686"/>
        <dbReference type="ChEBI" id="CHEBI:15378"/>
        <dbReference type="ChEBI" id="CHEBI:57337"/>
        <dbReference type="ChEBI" id="CHEBI:57692"/>
        <dbReference type="ChEBI" id="CHEBI:58307"/>
        <dbReference type="ChEBI" id="CHEBI:88166"/>
    </reaction>
    <physiologicalReaction direction="left-to-right" evidence="18">
        <dbReference type="Rhea" id="RHEA:48257"/>
    </physiologicalReaction>
</comment>
<dbReference type="Proteomes" id="UP000694388">
    <property type="component" value="Unplaced"/>
</dbReference>
<evidence type="ECO:0000256" key="18">
    <source>
        <dbReference type="ARBA" id="ARBA00049552"/>
    </source>
</evidence>
<dbReference type="Gene3D" id="2.40.110.10">
    <property type="entry name" value="Butyryl-CoA Dehydrogenase, subunit A, domain 2"/>
    <property type="match status" value="1"/>
</dbReference>
<dbReference type="GO" id="GO:0050660">
    <property type="term" value="F:flavin adenine dinucleotide binding"/>
    <property type="evidence" value="ECO:0007669"/>
    <property type="project" value="InterPro"/>
</dbReference>
<evidence type="ECO:0000256" key="4">
    <source>
        <dbReference type="ARBA" id="ARBA00022827"/>
    </source>
</evidence>
<feature type="domain" description="Acyl-CoA dehydrogenase/oxidase N-terminal" evidence="21">
    <location>
        <begin position="62"/>
        <end position="171"/>
    </location>
</feature>
<evidence type="ECO:0000256" key="10">
    <source>
        <dbReference type="ARBA" id="ARBA00039036"/>
    </source>
</evidence>
<dbReference type="PANTHER" id="PTHR43884:SF1">
    <property type="entry name" value="SHORT_BRANCHED CHAIN SPECIFIC ACYL-COA DEHYDROGENASE, MITOCHONDRIAL"/>
    <property type="match status" value="1"/>
</dbReference>
<organism evidence="22 23">
    <name type="scientific">Eptatretus burgeri</name>
    <name type="common">Inshore hagfish</name>
    <dbReference type="NCBI Taxonomy" id="7764"/>
    <lineage>
        <taxon>Eukaryota</taxon>
        <taxon>Metazoa</taxon>
        <taxon>Chordata</taxon>
        <taxon>Craniata</taxon>
        <taxon>Vertebrata</taxon>
        <taxon>Cyclostomata</taxon>
        <taxon>Myxini</taxon>
        <taxon>Myxiniformes</taxon>
        <taxon>Myxinidae</taxon>
        <taxon>Eptatretinae</taxon>
        <taxon>Eptatretus</taxon>
    </lineage>
</organism>
<keyword evidence="5" id="KW-0276">Fatty acid metabolism</keyword>
<dbReference type="GO" id="GO:0003853">
    <property type="term" value="F:short-chain 2-methyl fatty acyl-CoA dehydrogenase activity"/>
    <property type="evidence" value="ECO:0007669"/>
    <property type="project" value="UniProtKB-EC"/>
</dbReference>
<protein>
    <recommendedName>
        <fullName evidence="11">Short/branched chain specific acyl-CoA dehydrogenase, mitochondrial</fullName>
        <ecNumber evidence="10">1.3.8.5</ecNumber>
    </recommendedName>
    <alternativeName>
        <fullName evidence="13">2-methyl branched chain acyl-CoA dehydrogenase</fullName>
    </alternativeName>
    <alternativeName>
        <fullName evidence="12">2-methylbutyryl-coenzyme A dehydrogenase</fullName>
    </alternativeName>
</protein>
<evidence type="ECO:0000256" key="1">
    <source>
        <dbReference type="ARBA" id="ARBA00001974"/>
    </source>
</evidence>
<comment type="pathway">
    <text evidence="9">Amino-acid degradation; L-isoleucine degradation.</text>
</comment>
<evidence type="ECO:0000313" key="22">
    <source>
        <dbReference type="Ensembl" id="ENSEBUP00000010580.1"/>
    </source>
</evidence>
<evidence type="ECO:0000256" key="19">
    <source>
        <dbReference type="ARBA" id="ARBA00051903"/>
    </source>
</evidence>
<dbReference type="Ensembl" id="ENSEBUT00000011130.1">
    <property type="protein sequence ID" value="ENSEBUP00000010580.1"/>
    <property type="gene ID" value="ENSEBUG00000006813.1"/>
</dbReference>
<dbReference type="PROSITE" id="PS00072">
    <property type="entry name" value="ACYL_COA_DH_1"/>
    <property type="match status" value="1"/>
</dbReference>
<evidence type="ECO:0000256" key="8">
    <source>
        <dbReference type="ARBA" id="ARBA00023098"/>
    </source>
</evidence>
<evidence type="ECO:0000256" key="7">
    <source>
        <dbReference type="ARBA" id="ARBA00023002"/>
    </source>
</evidence>
<evidence type="ECO:0000256" key="3">
    <source>
        <dbReference type="ARBA" id="ARBA00022630"/>
    </source>
</evidence>
<sequence length="236" mass="25982">MFVSRCSSKVNITGWLFPPALDRVTRRSWCVRLLSFADPAGQHQEDDVTRRPKRNLPLHALSEDECMMREAVARFAQEKIAPLVSAMDRKSEMHPSVIKGLFENGLMGVEIPEEFGGAGSNFFCSVLVVEELAKVDPSVAVICDIQNTLINALLQKLGTQSQQQMYLPRLALDTVGSFCLSEVESGSDAFALKTKAEKCGDHFILNGSKMWISNAEQAGLFLVMANADPAKVKCKS</sequence>
<keyword evidence="3" id="KW-0285">Flavoprotein</keyword>
<keyword evidence="8" id="KW-0443">Lipid metabolism</keyword>
<dbReference type="InterPro" id="IPR013786">
    <property type="entry name" value="AcylCoA_DH/ox_N"/>
</dbReference>
<dbReference type="InterPro" id="IPR037069">
    <property type="entry name" value="AcylCoA_DH/ox_N_sf"/>
</dbReference>
<dbReference type="OMA" id="MEIARID"/>
<dbReference type="AlphaFoldDB" id="A0A8C4Q6Q6"/>
<comment type="catalytic activity">
    <reaction evidence="14">
        <text>2-methylbutanoyl-CoA + oxidized [electron-transfer flavoprotein] + H(+) = (2E)-2-methylbut-2-enoyl-CoA + reduced [electron-transfer flavoprotein]</text>
        <dbReference type="Rhea" id="RHEA:43780"/>
        <dbReference type="Rhea" id="RHEA-COMP:10685"/>
        <dbReference type="Rhea" id="RHEA-COMP:10686"/>
        <dbReference type="ChEBI" id="CHEBI:15378"/>
        <dbReference type="ChEBI" id="CHEBI:57336"/>
        <dbReference type="ChEBI" id="CHEBI:57337"/>
        <dbReference type="ChEBI" id="CHEBI:57692"/>
        <dbReference type="ChEBI" id="CHEBI:58307"/>
        <dbReference type="EC" id="1.3.8.5"/>
    </reaction>
    <physiologicalReaction direction="left-to-right" evidence="14">
        <dbReference type="Rhea" id="RHEA:43781"/>
    </physiologicalReaction>
</comment>
<dbReference type="InterPro" id="IPR046373">
    <property type="entry name" value="Acyl-CoA_Oxase/DH_mid-dom_sf"/>
</dbReference>
<evidence type="ECO:0000259" key="21">
    <source>
        <dbReference type="Pfam" id="PF02771"/>
    </source>
</evidence>
<dbReference type="InterPro" id="IPR009100">
    <property type="entry name" value="AcylCoA_DH/oxidase_NM_dom_sf"/>
</dbReference>
<keyword evidence="6" id="KW-0809">Transit peptide</keyword>
<dbReference type="SUPFAM" id="SSF56645">
    <property type="entry name" value="Acyl-CoA dehydrogenase NM domain-like"/>
    <property type="match status" value="1"/>
</dbReference>
<dbReference type="Pfam" id="PF02770">
    <property type="entry name" value="Acyl-CoA_dh_M"/>
    <property type="match status" value="1"/>
</dbReference>
<keyword evidence="7" id="KW-0560">Oxidoreductase</keyword>
<keyword evidence="4" id="KW-0274">FAD</keyword>
<dbReference type="EC" id="1.3.8.5" evidence="10"/>
<evidence type="ECO:0000313" key="23">
    <source>
        <dbReference type="Proteomes" id="UP000694388"/>
    </source>
</evidence>
<evidence type="ECO:0000256" key="13">
    <source>
        <dbReference type="ARBA" id="ARBA00042821"/>
    </source>
</evidence>
<evidence type="ECO:0000256" key="2">
    <source>
        <dbReference type="ARBA" id="ARBA00005189"/>
    </source>
</evidence>
<evidence type="ECO:0000256" key="5">
    <source>
        <dbReference type="ARBA" id="ARBA00022832"/>
    </source>
</evidence>
<comment type="catalytic activity">
    <reaction evidence="15">
        <text>valproyl-CoA + oxidized [electron-transfer flavoprotein] + H(+) = (2E)-2-propylpent-2-enoyl-CoA + reduced [electron-transfer flavoprotein]</text>
        <dbReference type="Rhea" id="RHEA:65344"/>
        <dbReference type="Rhea" id="RHEA-COMP:10685"/>
        <dbReference type="Rhea" id="RHEA-COMP:10686"/>
        <dbReference type="ChEBI" id="CHEBI:15378"/>
        <dbReference type="ChEBI" id="CHEBI:57692"/>
        <dbReference type="ChEBI" id="CHEBI:58307"/>
        <dbReference type="ChEBI" id="CHEBI:156457"/>
        <dbReference type="ChEBI" id="CHEBI:156458"/>
    </reaction>
    <physiologicalReaction direction="left-to-right" evidence="15">
        <dbReference type="Rhea" id="RHEA:65345"/>
    </physiologicalReaction>
</comment>
<evidence type="ECO:0000256" key="9">
    <source>
        <dbReference type="ARBA" id="ARBA00037895"/>
    </source>
</evidence>
<evidence type="ECO:0000256" key="14">
    <source>
        <dbReference type="ARBA" id="ARBA00048235"/>
    </source>
</evidence>
<proteinExistence type="predicted"/>
<accession>A0A8C4Q6Q6</accession>
<feature type="domain" description="Acyl-CoA oxidase/dehydrogenase middle" evidence="20">
    <location>
        <begin position="177"/>
        <end position="227"/>
    </location>
</feature>
<reference evidence="22" key="1">
    <citation type="submission" date="2025-08" db="UniProtKB">
        <authorList>
            <consortium name="Ensembl"/>
        </authorList>
    </citation>
    <scope>IDENTIFICATION</scope>
</reference>
<dbReference type="InterPro" id="IPR006091">
    <property type="entry name" value="Acyl-CoA_Oxase/DH_mid-dom"/>
</dbReference>
<evidence type="ECO:0000256" key="6">
    <source>
        <dbReference type="ARBA" id="ARBA00022946"/>
    </source>
</evidence>
<comment type="catalytic activity">
    <reaction evidence="19">
        <text>2-methylpropanoyl-CoA + oxidized [electron-transfer flavoprotein] + H(+) = 2-methylpropenoyl-CoA + reduced [electron-transfer flavoprotein]</text>
        <dbReference type="Rhea" id="RHEA:44180"/>
        <dbReference type="Rhea" id="RHEA-COMP:10685"/>
        <dbReference type="Rhea" id="RHEA-COMP:10686"/>
        <dbReference type="ChEBI" id="CHEBI:15378"/>
        <dbReference type="ChEBI" id="CHEBI:57338"/>
        <dbReference type="ChEBI" id="CHEBI:57692"/>
        <dbReference type="ChEBI" id="CHEBI:58307"/>
        <dbReference type="ChEBI" id="CHEBI:62500"/>
    </reaction>
    <physiologicalReaction direction="left-to-right" evidence="19">
        <dbReference type="Rhea" id="RHEA:44181"/>
    </physiologicalReaction>
</comment>
<comment type="catalytic activity">
    <reaction evidence="17">
        <text>butanoyl-CoA + oxidized [electron-transfer flavoprotein] + H(+) = (2E)-butenoyl-CoA + reduced [electron-transfer flavoprotein]</text>
        <dbReference type="Rhea" id="RHEA:24004"/>
        <dbReference type="Rhea" id="RHEA-COMP:10685"/>
        <dbReference type="Rhea" id="RHEA-COMP:10686"/>
        <dbReference type="ChEBI" id="CHEBI:15378"/>
        <dbReference type="ChEBI" id="CHEBI:57332"/>
        <dbReference type="ChEBI" id="CHEBI:57371"/>
        <dbReference type="ChEBI" id="CHEBI:57692"/>
        <dbReference type="ChEBI" id="CHEBI:58307"/>
    </reaction>
    <physiologicalReaction direction="left-to-right" evidence="17">
        <dbReference type="Rhea" id="RHEA:24005"/>
    </physiologicalReaction>
</comment>
<comment type="pathway">
    <text evidence="2">Lipid metabolism.</text>
</comment>
<evidence type="ECO:0000256" key="15">
    <source>
        <dbReference type="ARBA" id="ARBA00048307"/>
    </source>
</evidence>
<evidence type="ECO:0000256" key="11">
    <source>
        <dbReference type="ARBA" id="ARBA00039850"/>
    </source>
</evidence>
<evidence type="ECO:0000256" key="17">
    <source>
        <dbReference type="ARBA" id="ARBA00049096"/>
    </source>
</evidence>
<dbReference type="InterPro" id="IPR006089">
    <property type="entry name" value="Acyl-CoA_DH_CS"/>
</dbReference>